<name>A0A0A9D2J9_ARUDO</name>
<dbReference type="AlphaFoldDB" id="A0A0A9D2J9"/>
<dbReference type="InterPro" id="IPR035985">
    <property type="entry name" value="Ubiquitin-activating_enz"/>
</dbReference>
<dbReference type="EMBL" id="GBRH01215066">
    <property type="protein sequence ID" value="JAD82829.1"/>
    <property type="molecule type" value="Transcribed_RNA"/>
</dbReference>
<protein>
    <submittedName>
        <fullName evidence="1">Pco115798</fullName>
    </submittedName>
</protein>
<dbReference type="Gene3D" id="3.40.50.12550">
    <property type="entry name" value="Ubiquitin-activating enzyme E1, inactive adenylation domain, subdomain 2"/>
    <property type="match status" value="1"/>
</dbReference>
<reference evidence="1" key="2">
    <citation type="journal article" date="2015" name="Data Brief">
        <title>Shoot transcriptome of the giant reed, Arundo donax.</title>
        <authorList>
            <person name="Barrero R.A."/>
            <person name="Guerrero F.D."/>
            <person name="Moolhuijzen P."/>
            <person name="Goolsby J.A."/>
            <person name="Tidwell J."/>
            <person name="Bellgard S.E."/>
            <person name="Bellgard M.I."/>
        </authorList>
    </citation>
    <scope>NUCLEOTIDE SEQUENCE</scope>
    <source>
        <tissue evidence="1">Shoot tissue taken approximately 20 cm above the soil surface</tissue>
    </source>
</reference>
<dbReference type="GO" id="GO:0008641">
    <property type="term" value="F:ubiquitin-like modifier activating enzyme activity"/>
    <property type="evidence" value="ECO:0007669"/>
    <property type="project" value="InterPro"/>
</dbReference>
<accession>A0A0A9D2J9</accession>
<proteinExistence type="predicted"/>
<evidence type="ECO:0000313" key="1">
    <source>
        <dbReference type="EMBL" id="JAD82829.1"/>
    </source>
</evidence>
<reference evidence="1" key="1">
    <citation type="submission" date="2014-09" db="EMBL/GenBank/DDBJ databases">
        <authorList>
            <person name="Magalhaes I.L.F."/>
            <person name="Oliveira U."/>
            <person name="Santos F.R."/>
            <person name="Vidigal T.H.D.A."/>
            <person name="Brescovit A.D."/>
            <person name="Santos A.J."/>
        </authorList>
    </citation>
    <scope>NUCLEOTIDE SEQUENCE</scope>
    <source>
        <tissue evidence="1">Shoot tissue taken approximately 20 cm above the soil surface</tissue>
    </source>
</reference>
<sequence length="110" mass="11849">MRVLENYELSEGCIPGETTLSDIPAVLARRKDMCDRMSFNKSQIPTALVERLLAAGKKEHPPVCAILGGILGQEVIKSISCKGNPIKNFFYFDAADGKGVIEDIPAPAAS</sequence>
<organism evidence="1">
    <name type="scientific">Arundo donax</name>
    <name type="common">Giant reed</name>
    <name type="synonym">Donax arundinaceus</name>
    <dbReference type="NCBI Taxonomy" id="35708"/>
    <lineage>
        <taxon>Eukaryota</taxon>
        <taxon>Viridiplantae</taxon>
        <taxon>Streptophyta</taxon>
        <taxon>Embryophyta</taxon>
        <taxon>Tracheophyta</taxon>
        <taxon>Spermatophyta</taxon>
        <taxon>Magnoliopsida</taxon>
        <taxon>Liliopsida</taxon>
        <taxon>Poales</taxon>
        <taxon>Poaceae</taxon>
        <taxon>PACMAD clade</taxon>
        <taxon>Arundinoideae</taxon>
        <taxon>Arundineae</taxon>
        <taxon>Arundo</taxon>
    </lineage>
</organism>
<dbReference type="SUPFAM" id="SSF69572">
    <property type="entry name" value="Activating enzymes of the ubiquitin-like proteins"/>
    <property type="match status" value="1"/>
</dbReference>